<dbReference type="InterPro" id="IPR001387">
    <property type="entry name" value="Cro/C1-type_HTH"/>
</dbReference>
<dbReference type="Gene3D" id="1.10.260.40">
    <property type="entry name" value="lambda repressor-like DNA-binding domains"/>
    <property type="match status" value="1"/>
</dbReference>
<dbReference type="GO" id="GO:0003677">
    <property type="term" value="F:DNA binding"/>
    <property type="evidence" value="ECO:0007669"/>
    <property type="project" value="UniProtKB-KW"/>
</dbReference>
<dbReference type="Gene3D" id="2.60.120.10">
    <property type="entry name" value="Jelly Rolls"/>
    <property type="match status" value="1"/>
</dbReference>
<dbReference type="Pfam" id="PF07883">
    <property type="entry name" value="Cupin_2"/>
    <property type="match status" value="1"/>
</dbReference>
<accession>A0A6B0Y3D6</accession>
<dbReference type="CDD" id="cd00093">
    <property type="entry name" value="HTH_XRE"/>
    <property type="match status" value="1"/>
</dbReference>
<dbReference type="InterPro" id="IPR013096">
    <property type="entry name" value="Cupin_2"/>
</dbReference>
<feature type="domain" description="HTH cro/C1-type" evidence="3">
    <location>
        <begin position="21"/>
        <end position="75"/>
    </location>
</feature>
<comment type="caution">
    <text evidence="4">The sequence shown here is derived from an EMBL/GenBank/DDBJ whole genome shotgun (WGS) entry which is preliminary data.</text>
</comment>
<dbReference type="InterPro" id="IPR050807">
    <property type="entry name" value="TransReg_Diox_bact_type"/>
</dbReference>
<feature type="region of interest" description="Disordered" evidence="2">
    <location>
        <begin position="197"/>
        <end position="219"/>
    </location>
</feature>
<evidence type="ECO:0000259" key="3">
    <source>
        <dbReference type="PROSITE" id="PS50943"/>
    </source>
</evidence>
<sequence length="219" mass="24373">MLKKQAQVQLEDSALDLGEQLRRCRKEARLTMQYVADNAGLSVGFISQVERGLAAPSLSSLRSIARVLQRPISEFLEQPGSSTGATRSGSRVSYRVADGSISYERLSANFPGSTLRSVIFHEPPGHRSEPISHEGEELFYMLQGEITVEIEGERKILRQGDSMHFDSRRTHATWNHTDQTVSILWSGTMDVFGEDTHEAVQKKDARGTSAHSDKKGDEQ</sequence>
<dbReference type="InterPro" id="IPR010982">
    <property type="entry name" value="Lambda_DNA-bd_dom_sf"/>
</dbReference>
<evidence type="ECO:0000256" key="2">
    <source>
        <dbReference type="SAM" id="MobiDB-lite"/>
    </source>
</evidence>
<dbReference type="PROSITE" id="PS50943">
    <property type="entry name" value="HTH_CROC1"/>
    <property type="match status" value="1"/>
</dbReference>
<evidence type="ECO:0000313" key="4">
    <source>
        <dbReference type="EMBL" id="MXY34309.1"/>
    </source>
</evidence>
<dbReference type="AlphaFoldDB" id="A0A6B0Y3D6"/>
<dbReference type="CDD" id="cd02209">
    <property type="entry name" value="cupin_XRE_C"/>
    <property type="match status" value="1"/>
</dbReference>
<dbReference type="InterPro" id="IPR014710">
    <property type="entry name" value="RmlC-like_jellyroll"/>
</dbReference>
<dbReference type="GO" id="GO:0003700">
    <property type="term" value="F:DNA-binding transcription factor activity"/>
    <property type="evidence" value="ECO:0007669"/>
    <property type="project" value="TreeGrafter"/>
</dbReference>
<dbReference type="InterPro" id="IPR011051">
    <property type="entry name" value="RmlC_Cupin_sf"/>
</dbReference>
<dbReference type="PANTHER" id="PTHR46797">
    <property type="entry name" value="HTH-TYPE TRANSCRIPTIONAL REGULATOR"/>
    <property type="match status" value="1"/>
</dbReference>
<dbReference type="EMBL" id="VXRY01000379">
    <property type="protein sequence ID" value="MXY34309.1"/>
    <property type="molecule type" value="Genomic_DNA"/>
</dbReference>
<dbReference type="Pfam" id="PF01381">
    <property type="entry name" value="HTH_3"/>
    <property type="match status" value="1"/>
</dbReference>
<keyword evidence="1" id="KW-0238">DNA-binding</keyword>
<dbReference type="SUPFAM" id="SSF51182">
    <property type="entry name" value="RmlC-like cupins"/>
    <property type="match status" value="1"/>
</dbReference>
<name>A0A6B0Y3D6_9RHOB</name>
<proteinExistence type="predicted"/>
<dbReference type="PANTHER" id="PTHR46797:SF25">
    <property type="entry name" value="TRANSCRIPTIONAL REGULATOR"/>
    <property type="match status" value="1"/>
</dbReference>
<dbReference type="SUPFAM" id="SSF47413">
    <property type="entry name" value="lambda repressor-like DNA-binding domains"/>
    <property type="match status" value="1"/>
</dbReference>
<dbReference type="GO" id="GO:0005829">
    <property type="term" value="C:cytosol"/>
    <property type="evidence" value="ECO:0007669"/>
    <property type="project" value="TreeGrafter"/>
</dbReference>
<dbReference type="SMART" id="SM00530">
    <property type="entry name" value="HTH_XRE"/>
    <property type="match status" value="1"/>
</dbReference>
<organism evidence="4">
    <name type="scientific">Boseongicola sp. SB0664_bin_43</name>
    <dbReference type="NCBI Taxonomy" id="2604844"/>
    <lineage>
        <taxon>Bacteria</taxon>
        <taxon>Pseudomonadati</taxon>
        <taxon>Pseudomonadota</taxon>
        <taxon>Alphaproteobacteria</taxon>
        <taxon>Rhodobacterales</taxon>
        <taxon>Paracoccaceae</taxon>
        <taxon>Boseongicola</taxon>
    </lineage>
</organism>
<protein>
    <submittedName>
        <fullName evidence="4">Cupin domain-containing protein</fullName>
    </submittedName>
</protein>
<reference evidence="4" key="1">
    <citation type="submission" date="2019-09" db="EMBL/GenBank/DDBJ databases">
        <title>Characterisation of the sponge microbiome using genome-centric metagenomics.</title>
        <authorList>
            <person name="Engelberts J.P."/>
            <person name="Robbins S.J."/>
            <person name="De Goeij J.M."/>
            <person name="Aranda M."/>
            <person name="Bell S.C."/>
            <person name="Webster N.S."/>
        </authorList>
    </citation>
    <scope>NUCLEOTIDE SEQUENCE</scope>
    <source>
        <strain evidence="4">SB0664_bin_43</strain>
    </source>
</reference>
<gene>
    <name evidence="4" type="ORF">F4Y60_09520</name>
</gene>
<evidence type="ECO:0000256" key="1">
    <source>
        <dbReference type="ARBA" id="ARBA00023125"/>
    </source>
</evidence>